<reference evidence="1" key="1">
    <citation type="submission" date="2020-03" db="EMBL/GenBank/DDBJ databases">
        <title>Development of an integrated pest management strategy to control Xanthomonas campestris pv. campestris by using bacteriophages.</title>
        <authorList>
            <person name="Fortuna K.J."/>
            <person name="Holtappels D."/>
            <person name="Lavigne R."/>
            <person name="Wagemans J."/>
        </authorList>
    </citation>
    <scope>NUCLEOTIDE SEQUENCE</scope>
</reference>
<sequence>MHASYTRPLIRIRTCDLLKIRFVRVIYYLIRNTLVFFIDFSHLELITPTKIVRY</sequence>
<evidence type="ECO:0000313" key="1">
    <source>
        <dbReference type="EMBL" id="QJB22235.1"/>
    </source>
</evidence>
<proteinExistence type="predicted"/>
<name>A0A858NQP8_9CAUD</name>
<organism evidence="1 2">
    <name type="scientific">Xanthomonas phage FoX7</name>
    <dbReference type="NCBI Taxonomy" id="2723903"/>
    <lineage>
        <taxon>Viruses</taxon>
        <taxon>Duplodnaviria</taxon>
        <taxon>Heunggongvirae</taxon>
        <taxon>Uroviricota</taxon>
        <taxon>Caudoviricetes</taxon>
        <taxon>Lindbergviridae</taxon>
        <taxon>Carpasinavirus</taxon>
        <taxon>Carpasinavirus FoX6</taxon>
        <taxon>Carpasinavirus XcP1</taxon>
    </lineage>
</organism>
<dbReference type="EMBL" id="MT161387">
    <property type="protein sequence ID" value="QJB22235.1"/>
    <property type="molecule type" value="Genomic_DNA"/>
</dbReference>
<evidence type="ECO:0000313" key="2">
    <source>
        <dbReference type="Proteomes" id="UP000671870"/>
    </source>
</evidence>
<gene>
    <name evidence="1" type="ORF">XccvBFoX7_gp78c</name>
</gene>
<dbReference type="Proteomes" id="UP000671870">
    <property type="component" value="Segment"/>
</dbReference>
<protein>
    <submittedName>
        <fullName evidence="1">Uncharacterized protein</fullName>
    </submittedName>
</protein>
<accession>A0A858NQP8</accession>